<dbReference type="EMBL" id="QFYQ01000001">
    <property type="protein sequence ID" value="RAK53423.1"/>
    <property type="molecule type" value="Genomic_DNA"/>
</dbReference>
<proteinExistence type="predicted"/>
<accession>A0A328AEX2</accession>
<dbReference type="Pfam" id="PF06055">
    <property type="entry name" value="ExoD"/>
    <property type="match status" value="1"/>
</dbReference>
<keyword evidence="1" id="KW-0812">Transmembrane</keyword>
<dbReference type="AlphaFoldDB" id="A0A328AEX2"/>
<dbReference type="PANTHER" id="PTHR41795:SF1">
    <property type="entry name" value="EXOPOLYSACCHARIDE SYNTHESIS PROTEIN"/>
    <property type="match status" value="1"/>
</dbReference>
<evidence type="ECO:0000313" key="3">
    <source>
        <dbReference type="Proteomes" id="UP000249254"/>
    </source>
</evidence>
<reference evidence="3" key="1">
    <citation type="submission" date="2018-05" db="EMBL/GenBank/DDBJ databases">
        <authorList>
            <person name="Li X."/>
        </authorList>
    </citation>
    <scope>NUCLEOTIDE SEQUENCE [LARGE SCALE GENOMIC DNA]</scope>
    <source>
        <strain evidence="3">LX32</strain>
    </source>
</reference>
<feature type="transmembrane region" description="Helical" evidence="1">
    <location>
        <begin position="32"/>
        <end position="52"/>
    </location>
</feature>
<dbReference type="InterPro" id="IPR010331">
    <property type="entry name" value="ExoD"/>
</dbReference>
<evidence type="ECO:0000313" key="2">
    <source>
        <dbReference type="EMBL" id="RAK53423.1"/>
    </source>
</evidence>
<feature type="transmembrane region" description="Helical" evidence="1">
    <location>
        <begin position="166"/>
        <end position="191"/>
    </location>
</feature>
<name>A0A328AEX2_9CAUL</name>
<keyword evidence="1" id="KW-1133">Transmembrane helix</keyword>
<keyword evidence="3" id="KW-1185">Reference proteome</keyword>
<sequence length="204" mass="21164">MPKAPDHRPLSEVLREVADEERVSVGELIDRFGGRALGALLLIFGLACTLPLPPGGTTVFGLPLVLLGPQLLFGARAPWIPQGLRGRDVPTADLKKGLPRVLPWLERAEAVSKPRLHFLFGSWGQRLIGLICSVLAIVLILPIPLGNLLPGAAVSVLALALVQRDGALALVGYALTAASAGVLVLAAGLIARGLGQVLGAITAA</sequence>
<protein>
    <submittedName>
        <fullName evidence="2">Exopolysaccharide biosynthesis protein</fullName>
    </submittedName>
</protein>
<organism evidence="2 3">
    <name type="scientific">Phenylobacterium soli</name>
    <dbReference type="NCBI Taxonomy" id="2170551"/>
    <lineage>
        <taxon>Bacteria</taxon>
        <taxon>Pseudomonadati</taxon>
        <taxon>Pseudomonadota</taxon>
        <taxon>Alphaproteobacteria</taxon>
        <taxon>Caulobacterales</taxon>
        <taxon>Caulobacteraceae</taxon>
        <taxon>Phenylobacterium</taxon>
    </lineage>
</organism>
<dbReference type="Proteomes" id="UP000249254">
    <property type="component" value="Unassembled WGS sequence"/>
</dbReference>
<evidence type="ECO:0000256" key="1">
    <source>
        <dbReference type="SAM" id="Phobius"/>
    </source>
</evidence>
<gene>
    <name evidence="2" type="ORF">DJ017_02205</name>
</gene>
<dbReference type="OrthoDB" id="8550083at2"/>
<keyword evidence="1" id="KW-0472">Membrane</keyword>
<dbReference type="PANTHER" id="PTHR41795">
    <property type="entry name" value="EXOPOLYSACCHARIDE SYNTHESIS PROTEIN"/>
    <property type="match status" value="1"/>
</dbReference>
<comment type="caution">
    <text evidence="2">The sequence shown here is derived from an EMBL/GenBank/DDBJ whole genome shotgun (WGS) entry which is preliminary data.</text>
</comment>
<dbReference type="PIRSF" id="PIRSF033239">
    <property type="entry name" value="ExoD"/>
    <property type="match status" value="1"/>
</dbReference>
<feature type="transmembrane region" description="Helical" evidence="1">
    <location>
        <begin position="127"/>
        <end position="146"/>
    </location>
</feature>